<dbReference type="Proteomes" id="UP000681722">
    <property type="component" value="Unassembled WGS sequence"/>
</dbReference>
<dbReference type="Proteomes" id="UP000663829">
    <property type="component" value="Unassembled WGS sequence"/>
</dbReference>
<evidence type="ECO:0000313" key="1">
    <source>
        <dbReference type="EMBL" id="CAF1627287.1"/>
    </source>
</evidence>
<dbReference type="EMBL" id="CAJNOQ010042511">
    <property type="protein sequence ID" value="CAF1627287.1"/>
    <property type="molecule type" value="Genomic_DNA"/>
</dbReference>
<name>A0A816CYK1_9BILA</name>
<protein>
    <submittedName>
        <fullName evidence="1">Uncharacterized protein</fullName>
    </submittedName>
</protein>
<evidence type="ECO:0000313" key="2">
    <source>
        <dbReference type="EMBL" id="CAF4522482.1"/>
    </source>
</evidence>
<reference evidence="1" key="1">
    <citation type="submission" date="2021-02" db="EMBL/GenBank/DDBJ databases">
        <authorList>
            <person name="Nowell W R."/>
        </authorList>
    </citation>
    <scope>NUCLEOTIDE SEQUENCE</scope>
</reference>
<dbReference type="AlphaFoldDB" id="A0A816CYK1"/>
<gene>
    <name evidence="1" type="ORF">GPM918_LOCUS44122</name>
    <name evidence="2" type="ORF">SRO942_LOCUS45835</name>
</gene>
<accession>A0A816CYK1</accession>
<organism evidence="1 3">
    <name type="scientific">Didymodactylos carnosus</name>
    <dbReference type="NCBI Taxonomy" id="1234261"/>
    <lineage>
        <taxon>Eukaryota</taxon>
        <taxon>Metazoa</taxon>
        <taxon>Spiralia</taxon>
        <taxon>Gnathifera</taxon>
        <taxon>Rotifera</taxon>
        <taxon>Eurotatoria</taxon>
        <taxon>Bdelloidea</taxon>
        <taxon>Philodinida</taxon>
        <taxon>Philodinidae</taxon>
        <taxon>Didymodactylos</taxon>
    </lineage>
</organism>
<dbReference type="OrthoDB" id="10486357at2759"/>
<comment type="caution">
    <text evidence="1">The sequence shown here is derived from an EMBL/GenBank/DDBJ whole genome shotgun (WGS) entry which is preliminary data.</text>
</comment>
<evidence type="ECO:0000313" key="3">
    <source>
        <dbReference type="Proteomes" id="UP000663829"/>
    </source>
</evidence>
<feature type="non-terminal residue" evidence="1">
    <location>
        <position position="1"/>
    </location>
</feature>
<dbReference type="EMBL" id="CAJOBC010110078">
    <property type="protein sequence ID" value="CAF4522482.1"/>
    <property type="molecule type" value="Genomic_DNA"/>
</dbReference>
<proteinExistence type="predicted"/>
<sequence length="77" mass="8081">KIEPISINACGVGGDAALLENMAKVTGGKMHYALDGNQLGLAFASIVADCTITGTLVQRFAEILSKEISVKIIVDYL</sequence>
<keyword evidence="3" id="KW-1185">Reference proteome</keyword>